<dbReference type="STRING" id="1908257.BKK47_10995"/>
<gene>
    <name evidence="2" type="ORF">BKK47_10995</name>
</gene>
<dbReference type="RefSeq" id="WP_077494901.1">
    <property type="nucleotide sequence ID" value="NZ_MLHG01000090.1"/>
</dbReference>
<accession>A0A1V3IBX4</accession>
<proteinExistence type="predicted"/>
<comment type="caution">
    <text evidence="2">The sequence shown here is derived from an EMBL/GenBank/DDBJ whole genome shotgun (WGS) entry which is preliminary data.</text>
</comment>
<feature type="domain" description="DUF4123" evidence="1">
    <location>
        <begin position="162"/>
        <end position="265"/>
    </location>
</feature>
<evidence type="ECO:0000259" key="1">
    <source>
        <dbReference type="Pfam" id="PF13503"/>
    </source>
</evidence>
<dbReference type="AlphaFoldDB" id="A0A1V3IBX4"/>
<reference evidence="2 3" key="1">
    <citation type="submission" date="2016-10" db="EMBL/GenBank/DDBJ databases">
        <title>Rodentibacter gen. nov. and new species.</title>
        <authorList>
            <person name="Christensen H."/>
        </authorList>
    </citation>
    <scope>NUCLEOTIDE SEQUENCE [LARGE SCALE GENOMIC DNA]</scope>
    <source>
        <strain evidence="2 3">Ppn418</strain>
    </source>
</reference>
<sequence length="439" mass="52028">MNTTNQIYAIDVFITTTELNNEKSVLLVYASNPELAQNKIRIYQQIHQMQIMQNLQLLPLDIYFQRHCDENLIAPIKQQTEQLSEDNYLTIFYPNKYVVQHKSATPCLNKIREKVDFLSKPTLFEINLIPKSITSHLWQENSHCYALINAEKSFWFPRIFLDDNTLKSACLYKGEQAERKREIAPYLVQLPQEHTLTQQLFSIPAPDRVDTFNHWHKNVGVFFRSSASFEEILEHFRRFVFMNTYEDKLVYFRFYDPLVMEDYFDRLLHYPEKLATFFGGNLIQAFLLPNKENFIYYEPKVDLSQYKQAKKQIDKFEMDEMRENHNKRLLSSLIEQMISSTPELLNYYDKEVITKVVLHAYGICRKTKMNQSFSVGYLALISLAYGTVFNILDPEGKIDQILHSQKMTEQEKLYEINKRADFLEQQGIIKNKLQENNYA</sequence>
<organism evidence="2 3">
    <name type="scientific">Rodentibacter mrazii</name>
    <dbReference type="NCBI Taxonomy" id="1908257"/>
    <lineage>
        <taxon>Bacteria</taxon>
        <taxon>Pseudomonadati</taxon>
        <taxon>Pseudomonadota</taxon>
        <taxon>Gammaproteobacteria</taxon>
        <taxon>Pasteurellales</taxon>
        <taxon>Pasteurellaceae</taxon>
        <taxon>Rodentibacter</taxon>
    </lineage>
</organism>
<evidence type="ECO:0000313" key="3">
    <source>
        <dbReference type="Proteomes" id="UP000189426"/>
    </source>
</evidence>
<name>A0A1V3IBX4_9PAST</name>
<protein>
    <recommendedName>
        <fullName evidence="1">DUF4123 domain-containing protein</fullName>
    </recommendedName>
</protein>
<evidence type="ECO:0000313" key="2">
    <source>
        <dbReference type="EMBL" id="OOF37696.1"/>
    </source>
</evidence>
<keyword evidence="3" id="KW-1185">Reference proteome</keyword>
<dbReference type="Pfam" id="PF13503">
    <property type="entry name" value="DUF4123"/>
    <property type="match status" value="1"/>
</dbReference>
<dbReference type="EMBL" id="MLHG01000090">
    <property type="protein sequence ID" value="OOF37696.1"/>
    <property type="molecule type" value="Genomic_DNA"/>
</dbReference>
<dbReference type="Proteomes" id="UP000189426">
    <property type="component" value="Unassembled WGS sequence"/>
</dbReference>
<dbReference type="InterPro" id="IPR025391">
    <property type="entry name" value="DUF4123"/>
</dbReference>